<dbReference type="RefSeq" id="WP_374612089.1">
    <property type="nucleotide sequence ID" value="NZ_JBHUEL010000007.1"/>
</dbReference>
<proteinExistence type="predicted"/>
<organism evidence="1 2">
    <name type="scientific">Sphingorhabdus buctiana</name>
    <dbReference type="NCBI Taxonomy" id="1508805"/>
    <lineage>
        <taxon>Bacteria</taxon>
        <taxon>Pseudomonadati</taxon>
        <taxon>Pseudomonadota</taxon>
        <taxon>Alphaproteobacteria</taxon>
        <taxon>Sphingomonadales</taxon>
        <taxon>Sphingomonadaceae</taxon>
        <taxon>Sphingorhabdus</taxon>
    </lineage>
</organism>
<evidence type="ECO:0000313" key="2">
    <source>
        <dbReference type="Proteomes" id="UP001597215"/>
    </source>
</evidence>
<name>A0ABW4MD07_9SPHN</name>
<reference evidence="2" key="1">
    <citation type="journal article" date="2019" name="Int. J. Syst. Evol. Microbiol.">
        <title>The Global Catalogue of Microorganisms (GCM) 10K type strain sequencing project: providing services to taxonomists for standard genome sequencing and annotation.</title>
        <authorList>
            <consortium name="The Broad Institute Genomics Platform"/>
            <consortium name="The Broad Institute Genome Sequencing Center for Infectious Disease"/>
            <person name="Wu L."/>
            <person name="Ma J."/>
        </authorList>
    </citation>
    <scope>NUCLEOTIDE SEQUENCE [LARGE SCALE GENOMIC DNA]</scope>
    <source>
        <strain evidence="2">CGMCC 1.12449</strain>
    </source>
</reference>
<dbReference type="InterPro" id="IPR036390">
    <property type="entry name" value="WH_DNA-bd_sf"/>
</dbReference>
<accession>A0ABW4MD07</accession>
<dbReference type="EMBL" id="JBHUEL010000007">
    <property type="protein sequence ID" value="MFD1766680.1"/>
    <property type="molecule type" value="Genomic_DNA"/>
</dbReference>
<gene>
    <name evidence="1" type="ORF">ACFSAG_07475</name>
</gene>
<sequence length="100" mass="11319">MTIRLVNFLVGLRRLPPLSELTGDEERMLFELRLLWSTQGSLSVADVYDLVTSQSASTSYRQLMALKKKGLVNIEVSGEDRRKRKISFTKLAENLFAALS</sequence>
<dbReference type="SUPFAM" id="SSF46785">
    <property type="entry name" value="Winged helix' DNA-binding domain"/>
    <property type="match status" value="1"/>
</dbReference>
<comment type="caution">
    <text evidence="1">The sequence shown here is derived from an EMBL/GenBank/DDBJ whole genome shotgun (WGS) entry which is preliminary data.</text>
</comment>
<evidence type="ECO:0000313" key="1">
    <source>
        <dbReference type="EMBL" id="MFD1766680.1"/>
    </source>
</evidence>
<protein>
    <recommendedName>
        <fullName evidence="3">MarR family transcriptional regulator</fullName>
    </recommendedName>
</protein>
<dbReference type="Proteomes" id="UP001597215">
    <property type="component" value="Unassembled WGS sequence"/>
</dbReference>
<dbReference type="InterPro" id="IPR036388">
    <property type="entry name" value="WH-like_DNA-bd_sf"/>
</dbReference>
<dbReference type="Gene3D" id="1.10.10.10">
    <property type="entry name" value="Winged helix-like DNA-binding domain superfamily/Winged helix DNA-binding domain"/>
    <property type="match status" value="1"/>
</dbReference>
<keyword evidence="2" id="KW-1185">Reference proteome</keyword>
<evidence type="ECO:0008006" key="3">
    <source>
        <dbReference type="Google" id="ProtNLM"/>
    </source>
</evidence>